<proteinExistence type="predicted"/>
<evidence type="ECO:0008006" key="3">
    <source>
        <dbReference type="Google" id="ProtNLM"/>
    </source>
</evidence>
<dbReference type="KEGG" id="scor:J3U87_29185"/>
<keyword evidence="2" id="KW-1185">Reference proteome</keyword>
<accession>A0A8A4TJL6</accession>
<dbReference type="Proteomes" id="UP000663929">
    <property type="component" value="Chromosome"/>
</dbReference>
<protein>
    <recommendedName>
        <fullName evidence="3">Phage tail protein</fullName>
    </recommendedName>
</protein>
<gene>
    <name evidence="1" type="ORF">J3U87_29185</name>
</gene>
<dbReference type="RefSeq" id="WP_237379309.1">
    <property type="nucleotide sequence ID" value="NZ_CP071793.1"/>
</dbReference>
<dbReference type="AlphaFoldDB" id="A0A8A4TJL6"/>
<organism evidence="1 2">
    <name type="scientific">Sulfidibacter corallicola</name>
    <dbReference type="NCBI Taxonomy" id="2818388"/>
    <lineage>
        <taxon>Bacteria</taxon>
        <taxon>Pseudomonadati</taxon>
        <taxon>Acidobacteriota</taxon>
        <taxon>Holophagae</taxon>
        <taxon>Acanthopleuribacterales</taxon>
        <taxon>Acanthopleuribacteraceae</taxon>
        <taxon>Sulfidibacter</taxon>
    </lineage>
</organism>
<name>A0A8A4TJL6_SULCO</name>
<reference evidence="1" key="1">
    <citation type="submission" date="2021-03" db="EMBL/GenBank/DDBJ databases">
        <title>Acanthopleuribacteraceae sp. M133.</title>
        <authorList>
            <person name="Wang G."/>
        </authorList>
    </citation>
    <scope>NUCLEOTIDE SEQUENCE</scope>
    <source>
        <strain evidence="1">M133</strain>
    </source>
</reference>
<dbReference type="EMBL" id="CP071793">
    <property type="protein sequence ID" value="QTD49677.1"/>
    <property type="molecule type" value="Genomic_DNA"/>
</dbReference>
<sequence length="512" mass="58166">MTRFDLIRLLPELYRTADVNGDLARFLSLPELELNGLAASADRLPSLIDLDHIDPRFLDLLASLSGIRLNPGWDLDLQRLTIRDAVPNFRRRATLPALIRDLTLAGWAGDITETFRDTHRLNLRAAINQAKLAGRINSLGVFRVRSDTQIDKVRDIIEPHHPAGTAVYFWQWLYAWEDPEPLVFGHLKAFFDQFSFSDLSGIFDLNTSPVNGTRKLTRRKSRFELMDVSVGTTLRPEPLPSPTCLAQWHRPFPGRLRTNRPSLNRTKFTNTWVSERKVVVEHLFTSQNREPKSGRINTYINGPHLPQAEPTELFKFRQRDLIDLQVIEPEPIDPVRALVCASWNQPRVGFHMGRSRLNQSSPLAGRLLGGHARALMLVAAATTSPDLAAGRVDRWQRPSRFWSLGHAALNQSPLTDAHVTDDRLALEVFGSTSWPSLPFALNRGTLNHRGLHLATEPTTPIRLGWGRLNQAGIRSAEQDYRWHVRQDDEKDILTPNLEVASTRFEVTRWPDP</sequence>
<evidence type="ECO:0000313" key="2">
    <source>
        <dbReference type="Proteomes" id="UP000663929"/>
    </source>
</evidence>
<evidence type="ECO:0000313" key="1">
    <source>
        <dbReference type="EMBL" id="QTD49677.1"/>
    </source>
</evidence>